<evidence type="ECO:0000313" key="4">
    <source>
        <dbReference type="Proteomes" id="UP000318538"/>
    </source>
</evidence>
<dbReference type="EMBL" id="CP036525">
    <property type="protein sequence ID" value="QDT07902.1"/>
    <property type="molecule type" value="Genomic_DNA"/>
</dbReference>
<evidence type="ECO:0000313" key="3">
    <source>
        <dbReference type="EMBL" id="QDT07902.1"/>
    </source>
</evidence>
<dbReference type="Pfam" id="PF00188">
    <property type="entry name" value="CAP"/>
    <property type="match status" value="1"/>
</dbReference>
<organism evidence="3 4">
    <name type="scientific">Rubripirellula lacrimiformis</name>
    <dbReference type="NCBI Taxonomy" id="1930273"/>
    <lineage>
        <taxon>Bacteria</taxon>
        <taxon>Pseudomonadati</taxon>
        <taxon>Planctomycetota</taxon>
        <taxon>Planctomycetia</taxon>
        <taxon>Pirellulales</taxon>
        <taxon>Pirellulaceae</taxon>
        <taxon>Rubripirellula</taxon>
    </lineage>
</organism>
<dbReference type="RefSeq" id="WP_145176510.1">
    <property type="nucleotide sequence ID" value="NZ_CP036525.1"/>
</dbReference>
<evidence type="ECO:0000259" key="2">
    <source>
        <dbReference type="Pfam" id="PF00188"/>
    </source>
</evidence>
<sequence precursor="true">MRKFDLAVAGLVLSVTSVLATAVPATAQTGTVVRPAATRPVLATGSPAGGGSHGVVVSNVTSSTGSVCAKCGKIHHPPASATAGSAVQRVSYPSAAVPMAASSSISSSVSSAGGVSNVLGALNAQRSRQGIGALRYDASLQAVAQRRAQQMASMGLKSHPPGSFAPGTYEGVGWSSSYSPSGVSACFTNDSRMQYAGAAMATGRDGVYFAVVYR</sequence>
<reference evidence="3 4" key="1">
    <citation type="submission" date="2019-02" db="EMBL/GenBank/DDBJ databases">
        <title>Deep-cultivation of Planctomycetes and their phenomic and genomic characterization uncovers novel biology.</title>
        <authorList>
            <person name="Wiegand S."/>
            <person name="Jogler M."/>
            <person name="Boedeker C."/>
            <person name="Pinto D."/>
            <person name="Vollmers J."/>
            <person name="Rivas-Marin E."/>
            <person name="Kohn T."/>
            <person name="Peeters S.H."/>
            <person name="Heuer A."/>
            <person name="Rast P."/>
            <person name="Oberbeckmann S."/>
            <person name="Bunk B."/>
            <person name="Jeske O."/>
            <person name="Meyerdierks A."/>
            <person name="Storesund J.E."/>
            <person name="Kallscheuer N."/>
            <person name="Luecker S."/>
            <person name="Lage O.M."/>
            <person name="Pohl T."/>
            <person name="Merkel B.J."/>
            <person name="Hornburger P."/>
            <person name="Mueller R.-W."/>
            <person name="Bruemmer F."/>
            <person name="Labrenz M."/>
            <person name="Spormann A.M."/>
            <person name="Op den Camp H."/>
            <person name="Overmann J."/>
            <person name="Amann R."/>
            <person name="Jetten M.S.M."/>
            <person name="Mascher T."/>
            <person name="Medema M.H."/>
            <person name="Devos D.P."/>
            <person name="Kaster A.-K."/>
            <person name="Ovreas L."/>
            <person name="Rohde M."/>
            <person name="Galperin M.Y."/>
            <person name="Jogler C."/>
        </authorList>
    </citation>
    <scope>NUCLEOTIDE SEQUENCE [LARGE SCALE GENOMIC DNA]</scope>
    <source>
        <strain evidence="3 4">K22_7</strain>
    </source>
</reference>
<dbReference type="AlphaFoldDB" id="A0A517NL88"/>
<dbReference type="KEGG" id="rlc:K227x_63310"/>
<keyword evidence="4" id="KW-1185">Reference proteome</keyword>
<dbReference type="OrthoDB" id="263820at2"/>
<feature type="signal peptide" evidence="1">
    <location>
        <begin position="1"/>
        <end position="20"/>
    </location>
</feature>
<keyword evidence="1" id="KW-0732">Signal</keyword>
<protein>
    <recommendedName>
        <fullName evidence="2">SCP domain-containing protein</fullName>
    </recommendedName>
</protein>
<proteinExistence type="predicted"/>
<accession>A0A517NL88</accession>
<dbReference type="InterPro" id="IPR014044">
    <property type="entry name" value="CAP_dom"/>
</dbReference>
<dbReference type="Proteomes" id="UP000318538">
    <property type="component" value="Chromosome"/>
</dbReference>
<name>A0A517NL88_9BACT</name>
<feature type="domain" description="SCP" evidence="2">
    <location>
        <begin position="120"/>
        <end position="162"/>
    </location>
</feature>
<dbReference type="InterPro" id="IPR035940">
    <property type="entry name" value="CAP_sf"/>
</dbReference>
<dbReference type="SUPFAM" id="SSF55797">
    <property type="entry name" value="PR-1-like"/>
    <property type="match status" value="1"/>
</dbReference>
<gene>
    <name evidence="3" type="ORF">K227x_63310</name>
</gene>
<dbReference type="Gene3D" id="3.40.33.10">
    <property type="entry name" value="CAP"/>
    <property type="match status" value="1"/>
</dbReference>
<evidence type="ECO:0000256" key="1">
    <source>
        <dbReference type="SAM" id="SignalP"/>
    </source>
</evidence>
<feature type="chain" id="PRO_5021817891" description="SCP domain-containing protein" evidence="1">
    <location>
        <begin position="21"/>
        <end position="214"/>
    </location>
</feature>